<dbReference type="InterPro" id="IPR001623">
    <property type="entry name" value="DnaJ_domain"/>
</dbReference>
<dbReference type="InterPro" id="IPR036869">
    <property type="entry name" value="J_dom_sf"/>
</dbReference>
<accession>A0A0D2KQS0</accession>
<evidence type="ECO:0000256" key="1">
    <source>
        <dbReference type="SAM" id="Coils"/>
    </source>
</evidence>
<evidence type="ECO:0000313" key="5">
    <source>
        <dbReference type="Proteomes" id="UP000054498"/>
    </source>
</evidence>
<dbReference type="STRING" id="145388.A0A0D2KQS0"/>
<protein>
    <submittedName>
        <fullName evidence="4">Protein CAJ1</fullName>
    </submittedName>
</protein>
<sequence>MMPRDADAALVKRQYYRLARQWHPDKNAGNAEATTKFQLLGEAYQVLSDPELRARYDKHGTEGLDVNFIDPSTVFGMLFGSELFVPLVGEFLIATAASKGRELSEGEITAMQEVRIAKLVVTLSGRLSPYVAGEKEGFTEVQTINAQQLASASFGEVLLQAIGGVYANEAATFLGGSNPFAAAQAAVQLAQHQARVEAADEALQQQAAALKALEEAGETLPEEAKVQLYGLMMARAELEQAGVGLALQAMWAANIVDIQKTLHQVCKRLLRDPALSREDARKRAAALGELGRIYQEARAPPELRRNAQEQLEEAMKKLQEMMGGGSPEEGAGHAAAAAAAAGER</sequence>
<dbReference type="OrthoDB" id="10250354at2759"/>
<dbReference type="Gene3D" id="1.10.287.110">
    <property type="entry name" value="DnaJ domain"/>
    <property type="match status" value="1"/>
</dbReference>
<dbReference type="AlphaFoldDB" id="A0A0D2KQS0"/>
<dbReference type="EMBL" id="KK102362">
    <property type="protein sequence ID" value="KIY97958.1"/>
    <property type="molecule type" value="Genomic_DNA"/>
</dbReference>
<evidence type="ECO:0000256" key="2">
    <source>
        <dbReference type="SAM" id="MobiDB-lite"/>
    </source>
</evidence>
<dbReference type="Pfam" id="PF14308">
    <property type="entry name" value="DnaJ-X"/>
    <property type="match status" value="1"/>
</dbReference>
<reference evidence="4 5" key="1">
    <citation type="journal article" date="2013" name="BMC Genomics">
        <title>Reconstruction of the lipid metabolism for the microalga Monoraphidium neglectum from its genome sequence reveals characteristics suitable for biofuel production.</title>
        <authorList>
            <person name="Bogen C."/>
            <person name="Al-Dilaimi A."/>
            <person name="Albersmeier A."/>
            <person name="Wichmann J."/>
            <person name="Grundmann M."/>
            <person name="Rupp O."/>
            <person name="Lauersen K.J."/>
            <person name="Blifernez-Klassen O."/>
            <person name="Kalinowski J."/>
            <person name="Goesmann A."/>
            <person name="Mussgnug J.H."/>
            <person name="Kruse O."/>
        </authorList>
    </citation>
    <scope>NUCLEOTIDE SEQUENCE [LARGE SCALE GENOMIC DNA]</scope>
    <source>
        <strain evidence="4 5">SAG 48.87</strain>
    </source>
</reference>
<dbReference type="PANTHER" id="PTHR44094">
    <property type="entry name" value="DNAJ HEAT SHOCK N-TERMINAL DOMAIN-CONTAINING PROTEIN"/>
    <property type="match status" value="1"/>
</dbReference>
<feature type="domain" description="J" evidence="3">
    <location>
        <begin position="1"/>
        <end position="60"/>
    </location>
</feature>
<dbReference type="InterPro" id="IPR052423">
    <property type="entry name" value="EMIR"/>
</dbReference>
<organism evidence="4 5">
    <name type="scientific">Monoraphidium neglectum</name>
    <dbReference type="NCBI Taxonomy" id="145388"/>
    <lineage>
        <taxon>Eukaryota</taxon>
        <taxon>Viridiplantae</taxon>
        <taxon>Chlorophyta</taxon>
        <taxon>core chlorophytes</taxon>
        <taxon>Chlorophyceae</taxon>
        <taxon>CS clade</taxon>
        <taxon>Sphaeropleales</taxon>
        <taxon>Selenastraceae</taxon>
        <taxon>Monoraphidium</taxon>
    </lineage>
</organism>
<dbReference type="RefSeq" id="XP_013896978.1">
    <property type="nucleotide sequence ID" value="XM_014041524.1"/>
</dbReference>
<dbReference type="Pfam" id="PF00226">
    <property type="entry name" value="DnaJ"/>
    <property type="match status" value="1"/>
</dbReference>
<dbReference type="PRINTS" id="PR00625">
    <property type="entry name" value="JDOMAIN"/>
</dbReference>
<dbReference type="PROSITE" id="PS00636">
    <property type="entry name" value="DNAJ_1"/>
    <property type="match status" value="1"/>
</dbReference>
<feature type="compositionally biased region" description="Low complexity" evidence="2">
    <location>
        <begin position="328"/>
        <end position="344"/>
    </location>
</feature>
<dbReference type="InterPro" id="IPR026894">
    <property type="entry name" value="DnaJ_X"/>
</dbReference>
<dbReference type="PANTHER" id="PTHR44094:SF8">
    <property type="entry name" value="DNAJ HEAT SHOCK N-TERMINAL DOMAIN-CONTAINING PROTEIN-RELATED"/>
    <property type="match status" value="1"/>
</dbReference>
<dbReference type="KEGG" id="mng:MNEG_10002"/>
<gene>
    <name evidence="4" type="ORF">MNEG_10002</name>
</gene>
<dbReference type="SMART" id="SM00271">
    <property type="entry name" value="DnaJ"/>
    <property type="match status" value="1"/>
</dbReference>
<proteinExistence type="predicted"/>
<keyword evidence="1" id="KW-0175">Coiled coil</keyword>
<feature type="region of interest" description="Disordered" evidence="2">
    <location>
        <begin position="316"/>
        <end position="344"/>
    </location>
</feature>
<dbReference type="Proteomes" id="UP000054498">
    <property type="component" value="Unassembled WGS sequence"/>
</dbReference>
<dbReference type="CDD" id="cd06257">
    <property type="entry name" value="DnaJ"/>
    <property type="match status" value="1"/>
</dbReference>
<keyword evidence="5" id="KW-1185">Reference proteome</keyword>
<dbReference type="PROSITE" id="PS50076">
    <property type="entry name" value="DNAJ_2"/>
    <property type="match status" value="1"/>
</dbReference>
<dbReference type="GeneID" id="25727121"/>
<dbReference type="SUPFAM" id="SSF46565">
    <property type="entry name" value="Chaperone J-domain"/>
    <property type="match status" value="1"/>
</dbReference>
<evidence type="ECO:0000259" key="3">
    <source>
        <dbReference type="PROSITE" id="PS50076"/>
    </source>
</evidence>
<name>A0A0D2KQS0_9CHLO</name>
<evidence type="ECO:0000313" key="4">
    <source>
        <dbReference type="EMBL" id="KIY97958.1"/>
    </source>
</evidence>
<dbReference type="InterPro" id="IPR018253">
    <property type="entry name" value="DnaJ_domain_CS"/>
</dbReference>
<feature type="coiled-coil region" evidence="1">
    <location>
        <begin position="182"/>
        <end position="216"/>
    </location>
</feature>